<comment type="caution">
    <text evidence="1">The sequence shown here is derived from an EMBL/GenBank/DDBJ whole genome shotgun (WGS) entry which is preliminary data.</text>
</comment>
<keyword evidence="2" id="KW-1185">Reference proteome</keyword>
<evidence type="ECO:0000313" key="2">
    <source>
        <dbReference type="Proteomes" id="UP000193087"/>
    </source>
</evidence>
<proteinExistence type="predicted"/>
<name>A0A1X2D4Z5_9MYCO</name>
<organism evidence="1 2">
    <name type="scientific">Mycobacterium riyadhense</name>
    <dbReference type="NCBI Taxonomy" id="486698"/>
    <lineage>
        <taxon>Bacteria</taxon>
        <taxon>Bacillati</taxon>
        <taxon>Actinomycetota</taxon>
        <taxon>Actinomycetes</taxon>
        <taxon>Mycobacteriales</taxon>
        <taxon>Mycobacteriaceae</taxon>
        <taxon>Mycobacterium</taxon>
    </lineage>
</organism>
<accession>A0A1X2D4Z5</accession>
<sequence>MTKPQSPRCRHYANTIDDHIHPVHDYLRAHHHKRQLFSAVLERGASLAGPGRLGSAETGDPVGFDEIGRVCNDMPHNDANLVSDKRLGIRATSR</sequence>
<gene>
    <name evidence="1" type="ORF">AWC22_15180</name>
</gene>
<protein>
    <submittedName>
        <fullName evidence="1">Uncharacterized protein</fullName>
    </submittedName>
</protein>
<reference evidence="1 2" key="1">
    <citation type="submission" date="2016-01" db="EMBL/GenBank/DDBJ databases">
        <title>The new phylogeny of the genus Mycobacterium.</title>
        <authorList>
            <person name="Tarcisio F."/>
            <person name="Conor M."/>
            <person name="Antonella G."/>
            <person name="Elisabetta G."/>
            <person name="Giulia F.S."/>
            <person name="Sara T."/>
            <person name="Anna F."/>
            <person name="Clotilde B."/>
            <person name="Roberto B."/>
            <person name="Veronica D.S."/>
            <person name="Fabio R."/>
            <person name="Monica P."/>
            <person name="Olivier J."/>
            <person name="Enrico T."/>
            <person name="Nicola S."/>
        </authorList>
    </citation>
    <scope>NUCLEOTIDE SEQUENCE [LARGE SCALE GENOMIC DNA]</scope>
    <source>
        <strain evidence="1 2">DSM 45176</strain>
    </source>
</reference>
<dbReference type="AlphaFoldDB" id="A0A1X2D4Z5"/>
<evidence type="ECO:0000313" key="1">
    <source>
        <dbReference type="EMBL" id="ORW83218.1"/>
    </source>
</evidence>
<dbReference type="EMBL" id="LQPQ01000043">
    <property type="protein sequence ID" value="ORW83218.1"/>
    <property type="molecule type" value="Genomic_DNA"/>
</dbReference>
<dbReference type="Proteomes" id="UP000193087">
    <property type="component" value="Unassembled WGS sequence"/>
</dbReference>